<dbReference type="GO" id="GO:0016020">
    <property type="term" value="C:membrane"/>
    <property type="evidence" value="ECO:0007669"/>
    <property type="project" value="UniProtKB-SubCell"/>
</dbReference>
<dbReference type="RefSeq" id="WP_123636969.1">
    <property type="nucleotide sequence ID" value="NZ_JBHYFO010000003.1"/>
</dbReference>
<comment type="subcellular location">
    <subcellularLocation>
        <location evidence="1">Membrane</location>
        <topology evidence="1">Single-pass membrane protein</topology>
    </subcellularLocation>
</comment>
<keyword evidence="8" id="KW-1185">Reference proteome</keyword>
<evidence type="ECO:0000256" key="3">
    <source>
        <dbReference type="ARBA" id="ARBA00022989"/>
    </source>
</evidence>
<dbReference type="SUPFAM" id="SSF74653">
    <property type="entry name" value="TolA/TonB C-terminal domain"/>
    <property type="match status" value="1"/>
</dbReference>
<evidence type="ECO:0000313" key="8">
    <source>
        <dbReference type="Proteomes" id="UP000273643"/>
    </source>
</evidence>
<dbReference type="NCBIfam" id="TIGR01352">
    <property type="entry name" value="tonB_Cterm"/>
    <property type="match status" value="1"/>
</dbReference>
<dbReference type="InterPro" id="IPR006260">
    <property type="entry name" value="TonB/TolA_C"/>
</dbReference>
<gene>
    <name evidence="7" type="ORF">EDC38_0236</name>
</gene>
<evidence type="ECO:0000259" key="6">
    <source>
        <dbReference type="PROSITE" id="PS52015"/>
    </source>
</evidence>
<keyword evidence="7" id="KW-0132">Cell division</keyword>
<keyword evidence="3" id="KW-1133">Transmembrane helix</keyword>
<dbReference type="Gene3D" id="3.30.1150.10">
    <property type="match status" value="1"/>
</dbReference>
<feature type="compositionally biased region" description="Low complexity" evidence="5">
    <location>
        <begin position="55"/>
        <end position="65"/>
    </location>
</feature>
<evidence type="ECO:0000256" key="1">
    <source>
        <dbReference type="ARBA" id="ARBA00004167"/>
    </source>
</evidence>
<dbReference type="Pfam" id="PF13103">
    <property type="entry name" value="TonB_2"/>
    <property type="match status" value="1"/>
</dbReference>
<dbReference type="GO" id="GO:0043213">
    <property type="term" value="P:bacteriocin transport"/>
    <property type="evidence" value="ECO:0007669"/>
    <property type="project" value="InterPro"/>
</dbReference>
<dbReference type="Proteomes" id="UP000273643">
    <property type="component" value="Unassembled WGS sequence"/>
</dbReference>
<feature type="domain" description="TonB C-terminal" evidence="6">
    <location>
        <begin position="167"/>
        <end position="264"/>
    </location>
</feature>
<dbReference type="PROSITE" id="PS52015">
    <property type="entry name" value="TONB_CTD"/>
    <property type="match status" value="1"/>
</dbReference>
<evidence type="ECO:0000256" key="4">
    <source>
        <dbReference type="ARBA" id="ARBA00023136"/>
    </source>
</evidence>
<dbReference type="InterPro" id="IPR014161">
    <property type="entry name" value="Tol-Pal_TolA"/>
</dbReference>
<keyword evidence="2" id="KW-0812">Transmembrane</keyword>
<evidence type="ECO:0000313" key="7">
    <source>
        <dbReference type="EMBL" id="ROQ19651.1"/>
    </source>
</evidence>
<dbReference type="OrthoDB" id="9779830at2"/>
<feature type="region of interest" description="Disordered" evidence="5">
    <location>
        <begin position="51"/>
        <end position="142"/>
    </location>
</feature>
<feature type="compositionally biased region" description="Basic and acidic residues" evidence="5">
    <location>
        <begin position="68"/>
        <end position="142"/>
    </location>
</feature>
<comment type="caution">
    <text evidence="7">The sequence shown here is derived from an EMBL/GenBank/DDBJ whole genome shotgun (WGS) entry which is preliminary data.</text>
</comment>
<organism evidence="7 8">
    <name type="scientific">Marinimicrobium koreense</name>
    <dbReference type="NCBI Taxonomy" id="306545"/>
    <lineage>
        <taxon>Bacteria</taxon>
        <taxon>Pseudomonadati</taxon>
        <taxon>Pseudomonadota</taxon>
        <taxon>Gammaproteobacteria</taxon>
        <taxon>Cellvibrionales</taxon>
        <taxon>Cellvibrionaceae</taxon>
        <taxon>Marinimicrobium</taxon>
    </lineage>
</organism>
<protein>
    <submittedName>
        <fullName evidence="7">Cell division and transport-associated protein TolA</fullName>
    </submittedName>
</protein>
<keyword evidence="7" id="KW-0131">Cell cycle</keyword>
<dbReference type="GO" id="GO:0019534">
    <property type="term" value="F:toxin transmembrane transporter activity"/>
    <property type="evidence" value="ECO:0007669"/>
    <property type="project" value="InterPro"/>
</dbReference>
<proteinExistence type="predicted"/>
<dbReference type="NCBIfam" id="TIGR02794">
    <property type="entry name" value="tolA_full"/>
    <property type="match status" value="1"/>
</dbReference>
<evidence type="ECO:0000256" key="2">
    <source>
        <dbReference type="ARBA" id="ARBA00022692"/>
    </source>
</evidence>
<accession>A0A3N1NW21</accession>
<reference evidence="7 8" key="1">
    <citation type="submission" date="2018-11" db="EMBL/GenBank/DDBJ databases">
        <title>Genomic Encyclopedia of Type Strains, Phase IV (KMG-IV): sequencing the most valuable type-strain genomes for metagenomic binning, comparative biology and taxonomic classification.</title>
        <authorList>
            <person name="Goeker M."/>
        </authorList>
    </citation>
    <scope>NUCLEOTIDE SEQUENCE [LARGE SCALE GENOMIC DNA]</scope>
    <source>
        <strain evidence="7 8">DSM 16974</strain>
    </source>
</reference>
<keyword evidence="4" id="KW-0472">Membrane</keyword>
<dbReference type="AlphaFoldDB" id="A0A3N1NW21"/>
<dbReference type="EMBL" id="RJUK01000001">
    <property type="protein sequence ID" value="ROQ19651.1"/>
    <property type="molecule type" value="Genomic_DNA"/>
</dbReference>
<name>A0A3N1NW21_9GAMM</name>
<sequence>MTLKAYTLPLLISLSLHALVFALVFSTWDARPEPRDVQRPRVVQAKVVEYTPKSQRQAEQQAAQQKVIDMRQRQQERERQEAERRRQQEEARRAQAQREKREQEQRAQAEKERQEAERRRKEREAAEQRRREQELQAEREQLERQQQLDRALAEEAEFFEEQQAQEVAQSYVDVMAQRIENNWSRPPSARMGMQCVLEIQLVPTGQVVNVTVVESSGNSAFDRSAEQAVKRIDRFEEIQGMPSHVFESQFRQLRLVFKPEDLRL</sequence>
<evidence type="ECO:0000256" key="5">
    <source>
        <dbReference type="SAM" id="MobiDB-lite"/>
    </source>
</evidence>
<dbReference type="InterPro" id="IPR037682">
    <property type="entry name" value="TonB_C"/>
</dbReference>
<dbReference type="GO" id="GO:0051301">
    <property type="term" value="P:cell division"/>
    <property type="evidence" value="ECO:0007669"/>
    <property type="project" value="UniProtKB-KW"/>
</dbReference>